<dbReference type="InParanoid" id="A0A0P0V7Z5"/>
<gene>
    <name evidence="1" type="ordered locus">Os01g0740651</name>
    <name evidence="1" type="ORF">OSNPB_010740651</name>
</gene>
<dbReference type="EMBL" id="AP014957">
    <property type="protein sequence ID" value="BAS74272.1"/>
    <property type="molecule type" value="Genomic_DNA"/>
</dbReference>
<reference evidence="1 2" key="2">
    <citation type="journal article" date="2013" name="Plant Cell Physiol.">
        <title>Rice Annotation Project Database (RAP-DB): an integrative and interactive database for rice genomics.</title>
        <authorList>
            <person name="Sakai H."/>
            <person name="Lee S.S."/>
            <person name="Tanaka T."/>
            <person name="Numa H."/>
            <person name="Kim J."/>
            <person name="Kawahara Y."/>
            <person name="Wakimoto H."/>
            <person name="Yang C.C."/>
            <person name="Iwamoto M."/>
            <person name="Abe T."/>
            <person name="Yamada Y."/>
            <person name="Muto A."/>
            <person name="Inokuchi H."/>
            <person name="Ikemura T."/>
            <person name="Matsumoto T."/>
            <person name="Sasaki T."/>
            <person name="Itoh T."/>
        </authorList>
    </citation>
    <scope>NUCLEOTIDE SEQUENCE [LARGE SCALE GENOMIC DNA]</scope>
    <source>
        <strain evidence="2">cv. Nipponbare</strain>
    </source>
</reference>
<reference evidence="2" key="1">
    <citation type="journal article" date="2005" name="Nature">
        <title>The map-based sequence of the rice genome.</title>
        <authorList>
            <consortium name="International rice genome sequencing project (IRGSP)"/>
            <person name="Matsumoto T."/>
            <person name="Wu J."/>
            <person name="Kanamori H."/>
            <person name="Katayose Y."/>
            <person name="Fujisawa M."/>
            <person name="Namiki N."/>
            <person name="Mizuno H."/>
            <person name="Yamamoto K."/>
            <person name="Antonio B.A."/>
            <person name="Baba T."/>
            <person name="Sakata K."/>
            <person name="Nagamura Y."/>
            <person name="Aoki H."/>
            <person name="Arikawa K."/>
            <person name="Arita K."/>
            <person name="Bito T."/>
            <person name="Chiden Y."/>
            <person name="Fujitsuka N."/>
            <person name="Fukunaka R."/>
            <person name="Hamada M."/>
            <person name="Harada C."/>
            <person name="Hayashi A."/>
            <person name="Hijishita S."/>
            <person name="Honda M."/>
            <person name="Hosokawa S."/>
            <person name="Ichikawa Y."/>
            <person name="Idonuma A."/>
            <person name="Iijima M."/>
            <person name="Ikeda M."/>
            <person name="Ikeno M."/>
            <person name="Ito K."/>
            <person name="Ito S."/>
            <person name="Ito T."/>
            <person name="Ito Y."/>
            <person name="Ito Y."/>
            <person name="Iwabuchi A."/>
            <person name="Kamiya K."/>
            <person name="Karasawa W."/>
            <person name="Kurita K."/>
            <person name="Katagiri S."/>
            <person name="Kikuta A."/>
            <person name="Kobayashi H."/>
            <person name="Kobayashi N."/>
            <person name="Machita K."/>
            <person name="Maehara T."/>
            <person name="Masukawa M."/>
            <person name="Mizubayashi T."/>
            <person name="Mukai Y."/>
            <person name="Nagasaki H."/>
            <person name="Nagata Y."/>
            <person name="Naito S."/>
            <person name="Nakashima M."/>
            <person name="Nakama Y."/>
            <person name="Nakamichi Y."/>
            <person name="Nakamura M."/>
            <person name="Meguro A."/>
            <person name="Negishi M."/>
            <person name="Ohta I."/>
            <person name="Ohta T."/>
            <person name="Okamoto M."/>
            <person name="Ono N."/>
            <person name="Saji S."/>
            <person name="Sakaguchi M."/>
            <person name="Sakai K."/>
            <person name="Shibata M."/>
            <person name="Shimokawa T."/>
            <person name="Song J."/>
            <person name="Takazaki Y."/>
            <person name="Terasawa K."/>
            <person name="Tsugane M."/>
            <person name="Tsuji K."/>
            <person name="Ueda S."/>
            <person name="Waki K."/>
            <person name="Yamagata H."/>
            <person name="Yamamoto M."/>
            <person name="Yamamoto S."/>
            <person name="Yamane H."/>
            <person name="Yoshiki S."/>
            <person name="Yoshihara R."/>
            <person name="Yukawa K."/>
            <person name="Zhong H."/>
            <person name="Yano M."/>
            <person name="Yuan Q."/>
            <person name="Ouyang S."/>
            <person name="Liu J."/>
            <person name="Jones K.M."/>
            <person name="Gansberger K."/>
            <person name="Moffat K."/>
            <person name="Hill J."/>
            <person name="Bera J."/>
            <person name="Fadrosh D."/>
            <person name="Jin S."/>
            <person name="Johri S."/>
            <person name="Kim M."/>
            <person name="Overton L."/>
            <person name="Reardon M."/>
            <person name="Tsitrin T."/>
            <person name="Vuong H."/>
            <person name="Weaver B."/>
            <person name="Ciecko A."/>
            <person name="Tallon L."/>
            <person name="Jackson J."/>
            <person name="Pai G."/>
            <person name="Aken S.V."/>
            <person name="Utterback T."/>
            <person name="Reidmuller S."/>
            <person name="Feldblyum T."/>
            <person name="Hsiao J."/>
            <person name="Zismann V."/>
            <person name="Iobst S."/>
            <person name="de Vazeille A.R."/>
            <person name="Buell C.R."/>
            <person name="Ying K."/>
            <person name="Li Y."/>
            <person name="Lu T."/>
            <person name="Huang Y."/>
            <person name="Zhao Q."/>
            <person name="Feng Q."/>
            <person name="Zhang L."/>
            <person name="Zhu J."/>
            <person name="Weng Q."/>
            <person name="Mu J."/>
            <person name="Lu Y."/>
            <person name="Fan D."/>
            <person name="Liu Y."/>
            <person name="Guan J."/>
            <person name="Zhang Y."/>
            <person name="Yu S."/>
            <person name="Liu X."/>
            <person name="Zhang Y."/>
            <person name="Hong G."/>
            <person name="Han B."/>
            <person name="Choisne N."/>
            <person name="Demange N."/>
            <person name="Orjeda G."/>
            <person name="Samain S."/>
            <person name="Cattolico L."/>
            <person name="Pelletier E."/>
            <person name="Couloux A."/>
            <person name="Segurens B."/>
            <person name="Wincker P."/>
            <person name="D'Hont A."/>
            <person name="Scarpelli C."/>
            <person name="Weissenbach J."/>
            <person name="Salanoubat M."/>
            <person name="Quetier F."/>
            <person name="Yu Y."/>
            <person name="Kim H.R."/>
            <person name="Rambo T."/>
            <person name="Currie J."/>
            <person name="Collura K."/>
            <person name="Luo M."/>
            <person name="Yang T."/>
            <person name="Ammiraju J.S.S."/>
            <person name="Engler F."/>
            <person name="Soderlund C."/>
            <person name="Wing R.A."/>
            <person name="Palmer L.E."/>
            <person name="de la Bastide M."/>
            <person name="Spiegel L."/>
            <person name="Nascimento L."/>
            <person name="Zutavern T."/>
            <person name="O'Shaughnessy A."/>
            <person name="Dike S."/>
            <person name="Dedhia N."/>
            <person name="Preston R."/>
            <person name="Balija V."/>
            <person name="McCombie W.R."/>
            <person name="Chow T."/>
            <person name="Chen H."/>
            <person name="Chung M."/>
            <person name="Chen C."/>
            <person name="Shaw J."/>
            <person name="Wu H."/>
            <person name="Hsiao K."/>
            <person name="Chao Y."/>
            <person name="Chu M."/>
            <person name="Cheng C."/>
            <person name="Hour A."/>
            <person name="Lee P."/>
            <person name="Lin S."/>
            <person name="Lin Y."/>
            <person name="Liou J."/>
            <person name="Liu S."/>
            <person name="Hsing Y."/>
            <person name="Raghuvanshi S."/>
            <person name="Mohanty A."/>
            <person name="Bharti A.K."/>
            <person name="Gaur A."/>
            <person name="Gupta V."/>
            <person name="Kumar D."/>
            <person name="Ravi V."/>
            <person name="Vij S."/>
            <person name="Kapur A."/>
            <person name="Khurana P."/>
            <person name="Khurana P."/>
            <person name="Khurana J.P."/>
            <person name="Tyagi A.K."/>
            <person name="Gaikwad K."/>
            <person name="Singh A."/>
            <person name="Dalal V."/>
            <person name="Srivastava S."/>
            <person name="Dixit A."/>
            <person name="Pal A.K."/>
            <person name="Ghazi I.A."/>
            <person name="Yadav M."/>
            <person name="Pandit A."/>
            <person name="Bhargava A."/>
            <person name="Sureshbabu K."/>
            <person name="Batra K."/>
            <person name="Sharma T.R."/>
            <person name="Mohapatra T."/>
            <person name="Singh N.K."/>
            <person name="Messing J."/>
            <person name="Nelson A.B."/>
            <person name="Fuks G."/>
            <person name="Kavchok S."/>
            <person name="Keizer G."/>
            <person name="Linton E."/>
            <person name="Llaca V."/>
            <person name="Song R."/>
            <person name="Tanyolac B."/>
            <person name="Young S."/>
            <person name="Ho-Il K."/>
            <person name="Hahn J.H."/>
            <person name="Sangsakoo G."/>
            <person name="Vanavichit A."/>
            <person name="de Mattos Luiz.A.T."/>
            <person name="Zimmer P.D."/>
            <person name="Malone G."/>
            <person name="Dellagostin O."/>
            <person name="de Oliveira A.C."/>
            <person name="Bevan M."/>
            <person name="Bancroft I."/>
            <person name="Minx P."/>
            <person name="Cordum H."/>
            <person name="Wilson R."/>
            <person name="Cheng Z."/>
            <person name="Jin W."/>
            <person name="Jiang J."/>
            <person name="Leong S.A."/>
            <person name="Iwama H."/>
            <person name="Gojobori T."/>
            <person name="Itoh T."/>
            <person name="Niimura Y."/>
            <person name="Fujii Y."/>
            <person name="Habara T."/>
            <person name="Sakai H."/>
            <person name="Sato Y."/>
            <person name="Wilson G."/>
            <person name="Kumar K."/>
            <person name="McCouch S."/>
            <person name="Juretic N."/>
            <person name="Hoen D."/>
            <person name="Wright S."/>
            <person name="Bruskiewich R."/>
            <person name="Bureau T."/>
            <person name="Miyao A."/>
            <person name="Hirochika H."/>
            <person name="Nishikawa T."/>
            <person name="Kadowaki K."/>
            <person name="Sugiura M."/>
            <person name="Burr B."/>
            <person name="Sasaki T."/>
        </authorList>
    </citation>
    <scope>NUCLEOTIDE SEQUENCE [LARGE SCALE GENOMIC DNA]</scope>
    <source>
        <strain evidence="2">cv. Nipponbare</strain>
    </source>
</reference>
<dbReference type="PaxDb" id="39947-A0A0P0V7Z5"/>
<dbReference type="Gramene" id="Os01t0740651-00">
    <property type="protein sequence ID" value="Os01t0740651-00"/>
    <property type="gene ID" value="Os01g0740651"/>
</dbReference>
<name>A0A0P0V7Z5_ORYSJ</name>
<reference evidence="1 2" key="3">
    <citation type="journal article" date="2013" name="Rice">
        <title>Improvement of the Oryza sativa Nipponbare reference genome using next generation sequence and optical map data.</title>
        <authorList>
            <person name="Kawahara Y."/>
            <person name="de la Bastide M."/>
            <person name="Hamilton J.P."/>
            <person name="Kanamori H."/>
            <person name="McCombie W.R."/>
            <person name="Ouyang S."/>
            <person name="Schwartz D.C."/>
            <person name="Tanaka T."/>
            <person name="Wu J."/>
            <person name="Zhou S."/>
            <person name="Childs K.L."/>
            <person name="Davidson R.M."/>
            <person name="Lin H."/>
            <person name="Quesada-Ocampo L."/>
            <person name="Vaillancourt B."/>
            <person name="Sakai H."/>
            <person name="Lee S.S."/>
            <person name="Kim J."/>
            <person name="Numa H."/>
            <person name="Itoh T."/>
            <person name="Buell C.R."/>
            <person name="Matsumoto T."/>
        </authorList>
    </citation>
    <scope>NUCLEOTIDE SEQUENCE [LARGE SCALE GENOMIC DNA]</scope>
    <source>
        <strain evidence="2">cv. Nipponbare</strain>
    </source>
</reference>
<dbReference type="AlphaFoldDB" id="A0A0P0V7Z5"/>
<organism evidence="1 2">
    <name type="scientific">Oryza sativa subsp. japonica</name>
    <name type="common">Rice</name>
    <dbReference type="NCBI Taxonomy" id="39947"/>
    <lineage>
        <taxon>Eukaryota</taxon>
        <taxon>Viridiplantae</taxon>
        <taxon>Streptophyta</taxon>
        <taxon>Embryophyta</taxon>
        <taxon>Tracheophyta</taxon>
        <taxon>Spermatophyta</taxon>
        <taxon>Magnoliopsida</taxon>
        <taxon>Liliopsida</taxon>
        <taxon>Poales</taxon>
        <taxon>Poaceae</taxon>
        <taxon>BOP clade</taxon>
        <taxon>Oryzoideae</taxon>
        <taxon>Oryzeae</taxon>
        <taxon>Oryzinae</taxon>
        <taxon>Oryza</taxon>
        <taxon>Oryza sativa</taxon>
    </lineage>
</organism>
<accession>A0A0P0V7Z5</accession>
<protein>
    <submittedName>
        <fullName evidence="1">Os01g0740651 protein</fullName>
    </submittedName>
</protein>
<dbReference type="Proteomes" id="UP000059680">
    <property type="component" value="Chromosome 1"/>
</dbReference>
<proteinExistence type="predicted"/>
<evidence type="ECO:0000313" key="1">
    <source>
        <dbReference type="EMBL" id="BAS74272.1"/>
    </source>
</evidence>
<sequence>MPWCPSRLGQTMRISVKRKKMIGHRLSLCQHQIWIRTAYQTAELMILTICLYHGLPSSPSRLMKPRSAIINRSLISLTFTVYALVFRLQFSACSICKAEMRCNSYVKHLLQIVPPTLVIS</sequence>
<evidence type="ECO:0000313" key="2">
    <source>
        <dbReference type="Proteomes" id="UP000059680"/>
    </source>
</evidence>
<keyword evidence="2" id="KW-1185">Reference proteome</keyword>